<organism evidence="1 2">
    <name type="scientific">Neorhizobium huautlense</name>
    <dbReference type="NCBI Taxonomy" id="67774"/>
    <lineage>
        <taxon>Bacteria</taxon>
        <taxon>Pseudomonadati</taxon>
        <taxon>Pseudomonadota</taxon>
        <taxon>Alphaproteobacteria</taxon>
        <taxon>Hyphomicrobiales</taxon>
        <taxon>Rhizobiaceae</taxon>
        <taxon>Rhizobium/Agrobacterium group</taxon>
        <taxon>Neorhizobium</taxon>
    </lineage>
</organism>
<comment type="caution">
    <text evidence="1">The sequence shown here is derived from an EMBL/GenBank/DDBJ whole genome shotgun (WGS) entry which is preliminary data.</text>
</comment>
<protein>
    <submittedName>
        <fullName evidence="1">Uncharacterized protein</fullName>
    </submittedName>
</protein>
<dbReference type="EMBL" id="JAUSRF010000003">
    <property type="protein sequence ID" value="MDP9836369.1"/>
    <property type="molecule type" value="Genomic_DNA"/>
</dbReference>
<keyword evidence="2" id="KW-1185">Reference proteome</keyword>
<proteinExistence type="predicted"/>
<dbReference type="RefSeq" id="WP_306831998.1">
    <property type="nucleotide sequence ID" value="NZ_JAUSRF010000003.1"/>
</dbReference>
<evidence type="ECO:0000313" key="2">
    <source>
        <dbReference type="Proteomes" id="UP001241472"/>
    </source>
</evidence>
<accession>A0ABT9PPJ1</accession>
<evidence type="ECO:0000313" key="1">
    <source>
        <dbReference type="EMBL" id="MDP9836369.1"/>
    </source>
</evidence>
<gene>
    <name evidence="1" type="ORF">J2T09_001113</name>
</gene>
<sequence length="776" mass="84682">MRLGIFSRREAEKPHDRTDRLTVIGVRHHSPACARLVAETITRLRPAYVLIEGPADFNPHIDDLRLPHQLPVAIFSFHATPERTFASYSPFCSYSPEWEALQTAWKTGATPLFCDLPAWHPDFGDRANRYADPHSARATAADAALGKAMGEDGLDAVWDALAEQAPAPQLAERLHRYFDLLRPEGIEDPKEHARENFMAAHAAWALDKAKNGKVVLVCGGWHAEAIRRLTREMSGDKPDMPMPAEGERAGSYVLPYEYQRLDRFTGYASGMPSPAYYEHVRERGLDAAADWAGNAIAAAMRASGQVVSTADRIAWQTHALALSRTRGHAAILRADLLDSALATVVKDGLEAPAAWTQAGAVRAGTHPALVAMLKAMTGDRRGRIAAGTRRPPLLDDVDARLEQLDLIPQSSARKLELDWNVSDDRSRAQALHALRLLKMPGLEQLEGPSGAETKAPRDVFRLVRHRDAEGMLIEASRWGGTLPMAAASLLADRVSHAGDRLPVLSSCLSDALFAGLLALETDLTAKISSGLGQSRDIGQIGGAGLDITRLYRFGSIFGRQAHLGLGQLCEHVFSRVLWLVDAIRSEEEGRHVIHALIACRDMIRDCPDLDIDRDALLSVLGRCLANRETAPTLAGAALGLLVACGRSDAASIASHMRHFSRPSQLGDFLSGLFALSREEIADDLPVIDAVAQMIEGWSDEEFLLALPALRQAFAFFPPREREKLAQAVLRNHGRGDAQAQVEALQWMRQRSDVGSQAAAMALEAAAARRLKQAGLF</sequence>
<name>A0ABT9PPJ1_9HYPH</name>
<reference evidence="1 2" key="1">
    <citation type="submission" date="2023-07" db="EMBL/GenBank/DDBJ databases">
        <title>Sorghum-associated microbial communities from plants grown in Nebraska, USA.</title>
        <authorList>
            <person name="Schachtman D."/>
        </authorList>
    </citation>
    <scope>NUCLEOTIDE SEQUENCE [LARGE SCALE GENOMIC DNA]</scope>
    <source>
        <strain evidence="1 2">DS1307</strain>
    </source>
</reference>
<dbReference type="InterPro" id="IPR043737">
    <property type="entry name" value="DUF5682"/>
</dbReference>
<dbReference type="Proteomes" id="UP001241472">
    <property type="component" value="Unassembled WGS sequence"/>
</dbReference>
<dbReference type="Pfam" id="PF18934">
    <property type="entry name" value="DUF5682"/>
    <property type="match status" value="1"/>
</dbReference>